<dbReference type="Proteomes" id="UP000255066">
    <property type="component" value="Unassembled WGS sequence"/>
</dbReference>
<keyword evidence="3" id="KW-1185">Reference proteome</keyword>
<reference evidence="2 4" key="2">
    <citation type="submission" date="2018-06" db="EMBL/GenBank/DDBJ databases">
        <authorList>
            <consortium name="Pathogen Informatics"/>
            <person name="Doyle S."/>
        </authorList>
    </citation>
    <scope>NUCLEOTIDE SEQUENCE [LARGE SCALE GENOMIC DNA]</scope>
    <source>
        <strain evidence="2 4">NCTC12437</strain>
    </source>
</reference>
<reference evidence="1 3" key="1">
    <citation type="submission" date="2015-11" db="EMBL/GenBank/DDBJ databases">
        <title>Genomic analysis of 38 Legionella species identifies large and diverse effector repertoires.</title>
        <authorList>
            <person name="Burstein D."/>
            <person name="Amaro F."/>
            <person name="Zusman T."/>
            <person name="Lifshitz Z."/>
            <person name="Cohen O."/>
            <person name="Gilbert J.A."/>
            <person name="Pupko T."/>
            <person name="Shuman H.A."/>
            <person name="Segal G."/>
        </authorList>
    </citation>
    <scope>NUCLEOTIDE SEQUENCE [LARGE SCALE GENOMIC DNA]</scope>
    <source>
        <strain evidence="1 3">CDC#1407-AL-14</strain>
    </source>
</reference>
<evidence type="ECO:0000313" key="4">
    <source>
        <dbReference type="Proteomes" id="UP000255066"/>
    </source>
</evidence>
<gene>
    <name evidence="1" type="ORF">Lbir_2491</name>
    <name evidence="2" type="ORF">NCTC12437_01175</name>
</gene>
<evidence type="ECO:0000313" key="1">
    <source>
        <dbReference type="EMBL" id="KTC67889.1"/>
    </source>
</evidence>
<protein>
    <submittedName>
        <fullName evidence="2">Uncharacterized protein</fullName>
    </submittedName>
</protein>
<evidence type="ECO:0000313" key="3">
    <source>
        <dbReference type="Proteomes" id="UP000054735"/>
    </source>
</evidence>
<organism evidence="2 4">
    <name type="scientific">Legionella birminghamensis</name>
    <dbReference type="NCBI Taxonomy" id="28083"/>
    <lineage>
        <taxon>Bacteria</taxon>
        <taxon>Pseudomonadati</taxon>
        <taxon>Pseudomonadota</taxon>
        <taxon>Gammaproteobacteria</taxon>
        <taxon>Legionellales</taxon>
        <taxon>Legionellaceae</taxon>
        <taxon>Legionella</taxon>
    </lineage>
</organism>
<name>A0A378I988_9GAMM</name>
<dbReference type="EMBL" id="UGNW01000001">
    <property type="protein sequence ID" value="STX31402.1"/>
    <property type="molecule type" value="Genomic_DNA"/>
</dbReference>
<dbReference type="AlphaFoldDB" id="A0A378I988"/>
<accession>A0A378I988</accession>
<dbReference type="Proteomes" id="UP000054735">
    <property type="component" value="Unassembled WGS sequence"/>
</dbReference>
<dbReference type="EMBL" id="LNXT01000048">
    <property type="protein sequence ID" value="KTC67889.1"/>
    <property type="molecule type" value="Genomic_DNA"/>
</dbReference>
<proteinExistence type="predicted"/>
<sequence>MQTILGKYRLLRDSGLNHNITVLRALRITQFKYLLKASHYPGILMIALLRRFTTKYMISVRCVGYKYWQHNYHTNQDK</sequence>
<evidence type="ECO:0000313" key="2">
    <source>
        <dbReference type="EMBL" id="STX31402.1"/>
    </source>
</evidence>